<proteinExistence type="predicted"/>
<evidence type="ECO:0000256" key="1">
    <source>
        <dbReference type="ARBA" id="ARBA00004141"/>
    </source>
</evidence>
<keyword evidence="3 6" id="KW-1133">Transmembrane helix</keyword>
<dbReference type="InterPro" id="IPR011701">
    <property type="entry name" value="MFS"/>
</dbReference>
<accession>A0ABR1JC34</accession>
<gene>
    <name evidence="8" type="ORF">VKT23_011978</name>
</gene>
<dbReference type="Gene3D" id="1.20.1250.20">
    <property type="entry name" value="MFS general substrate transporter like domains"/>
    <property type="match status" value="2"/>
</dbReference>
<dbReference type="Proteomes" id="UP001498398">
    <property type="component" value="Unassembled WGS sequence"/>
</dbReference>
<keyword evidence="4 6" id="KW-0472">Membrane</keyword>
<dbReference type="EMBL" id="JBANRG010000027">
    <property type="protein sequence ID" value="KAK7453303.1"/>
    <property type="molecule type" value="Genomic_DNA"/>
</dbReference>
<evidence type="ECO:0000256" key="2">
    <source>
        <dbReference type="ARBA" id="ARBA00022692"/>
    </source>
</evidence>
<feature type="domain" description="Major facilitator superfamily (MFS) profile" evidence="7">
    <location>
        <begin position="49"/>
        <end position="502"/>
    </location>
</feature>
<dbReference type="PANTHER" id="PTHR23501:SF84">
    <property type="entry name" value="VACUOLAR MEMBRANE AMINO ACID UPTAKE TRANSPORTER FNX2"/>
    <property type="match status" value="1"/>
</dbReference>
<feature type="transmembrane region" description="Helical" evidence="6">
    <location>
        <begin position="303"/>
        <end position="324"/>
    </location>
</feature>
<feature type="transmembrane region" description="Helical" evidence="6">
    <location>
        <begin position="271"/>
        <end position="291"/>
    </location>
</feature>
<dbReference type="PROSITE" id="PS50850">
    <property type="entry name" value="MFS"/>
    <property type="match status" value="1"/>
</dbReference>
<feature type="transmembrane region" description="Helical" evidence="6">
    <location>
        <begin position="353"/>
        <end position="377"/>
    </location>
</feature>
<evidence type="ECO:0000313" key="9">
    <source>
        <dbReference type="Proteomes" id="UP001498398"/>
    </source>
</evidence>
<evidence type="ECO:0000256" key="6">
    <source>
        <dbReference type="SAM" id="Phobius"/>
    </source>
</evidence>
<feature type="transmembrane region" description="Helical" evidence="6">
    <location>
        <begin position="421"/>
        <end position="453"/>
    </location>
</feature>
<evidence type="ECO:0000256" key="5">
    <source>
        <dbReference type="SAM" id="MobiDB-lite"/>
    </source>
</evidence>
<name>A0ABR1JC34_9AGAR</name>
<organism evidence="8 9">
    <name type="scientific">Marasmiellus scandens</name>
    <dbReference type="NCBI Taxonomy" id="2682957"/>
    <lineage>
        <taxon>Eukaryota</taxon>
        <taxon>Fungi</taxon>
        <taxon>Dikarya</taxon>
        <taxon>Basidiomycota</taxon>
        <taxon>Agaricomycotina</taxon>
        <taxon>Agaricomycetes</taxon>
        <taxon>Agaricomycetidae</taxon>
        <taxon>Agaricales</taxon>
        <taxon>Marasmiineae</taxon>
        <taxon>Omphalotaceae</taxon>
        <taxon>Marasmiellus</taxon>
    </lineage>
</organism>
<evidence type="ECO:0000256" key="3">
    <source>
        <dbReference type="ARBA" id="ARBA00022989"/>
    </source>
</evidence>
<feature type="transmembrane region" description="Helical" evidence="6">
    <location>
        <begin position="114"/>
        <end position="132"/>
    </location>
</feature>
<comment type="caution">
    <text evidence="8">The sequence shown here is derived from an EMBL/GenBank/DDBJ whole genome shotgun (WGS) entry which is preliminary data.</text>
</comment>
<feature type="transmembrane region" description="Helical" evidence="6">
    <location>
        <begin position="202"/>
        <end position="222"/>
    </location>
</feature>
<keyword evidence="9" id="KW-1185">Reference proteome</keyword>
<evidence type="ECO:0000259" key="7">
    <source>
        <dbReference type="PROSITE" id="PS50850"/>
    </source>
</evidence>
<dbReference type="PANTHER" id="PTHR23501">
    <property type="entry name" value="MAJOR FACILITATOR SUPERFAMILY"/>
    <property type="match status" value="1"/>
</dbReference>
<dbReference type="Pfam" id="PF07690">
    <property type="entry name" value="MFS_1"/>
    <property type="match status" value="1"/>
</dbReference>
<feature type="transmembrane region" description="Helical" evidence="6">
    <location>
        <begin position="389"/>
        <end position="409"/>
    </location>
</feature>
<feature type="transmembrane region" description="Helical" evidence="6">
    <location>
        <begin position="46"/>
        <end position="74"/>
    </location>
</feature>
<sequence>MPFRGERTPLLASGDGWPTDTESTVCESEFDEREEKETASYSTKNVLAMFVPMTVGIFMVAADGAMVVSSYAAIGSEMKQLQKTSWISTAYLLTMTSFQPMYGRLSLIFGKKQTLLFAYVAFTLGSFLSGISRNFNQLVFARALAGIGGGGLSIVPTIILTDVIDIKSRGTWQGILNLIYSTGSAVGGPLGGVLAEYMGWRWSFLFQVPAMIFALVMVYFILHLDDHSTNTPVGSYHDSINFWKEETMPSSVPSFRPPFSHCLHTLQRLDLLGAVTLILAVSSLLIGLQRLSQMCYSITQIETFAPLLLSLTLFLLFLVVEFYITPNLFRGPDGKGRAEPILPMHIVGNPSLLAAYAANFFGVGASMSLFYHFSLYLQVVKGMTPSEAGAGLLPSVVGGAVGSLLAGLFMRRTGKFYWETIIGYGALVIGCVIVAMGSGTTVTSLIMAGFALAGYGNGKQFYILGNGTDFECRTRNHNFVDSSYINRWTRRSGDSYLRILPF</sequence>
<protein>
    <recommendedName>
        <fullName evidence="7">Major facilitator superfamily (MFS) profile domain-containing protein</fullName>
    </recommendedName>
</protein>
<reference evidence="8 9" key="1">
    <citation type="submission" date="2024-01" db="EMBL/GenBank/DDBJ databases">
        <title>A draft genome for the cacao thread blight pathogen Marasmiellus scandens.</title>
        <authorList>
            <person name="Baruah I.K."/>
            <person name="Leung J."/>
            <person name="Bukari Y."/>
            <person name="Amoako-Attah I."/>
            <person name="Meinhardt L.W."/>
            <person name="Bailey B.A."/>
            <person name="Cohen S.P."/>
        </authorList>
    </citation>
    <scope>NUCLEOTIDE SEQUENCE [LARGE SCALE GENOMIC DNA]</scope>
    <source>
        <strain evidence="8 9">GH-19</strain>
    </source>
</reference>
<feature type="transmembrane region" description="Helical" evidence="6">
    <location>
        <begin position="172"/>
        <end position="195"/>
    </location>
</feature>
<evidence type="ECO:0000313" key="8">
    <source>
        <dbReference type="EMBL" id="KAK7453303.1"/>
    </source>
</evidence>
<feature type="region of interest" description="Disordered" evidence="5">
    <location>
        <begin position="1"/>
        <end position="23"/>
    </location>
</feature>
<comment type="subcellular location">
    <subcellularLocation>
        <location evidence="1">Membrane</location>
        <topology evidence="1">Multi-pass membrane protein</topology>
    </subcellularLocation>
</comment>
<dbReference type="InterPro" id="IPR020846">
    <property type="entry name" value="MFS_dom"/>
</dbReference>
<keyword evidence="2 6" id="KW-0812">Transmembrane</keyword>
<evidence type="ECO:0000256" key="4">
    <source>
        <dbReference type="ARBA" id="ARBA00023136"/>
    </source>
</evidence>
<dbReference type="SUPFAM" id="SSF103473">
    <property type="entry name" value="MFS general substrate transporter"/>
    <property type="match status" value="1"/>
</dbReference>
<feature type="transmembrane region" description="Helical" evidence="6">
    <location>
        <begin position="139"/>
        <end position="160"/>
    </location>
</feature>
<dbReference type="InterPro" id="IPR036259">
    <property type="entry name" value="MFS_trans_sf"/>
</dbReference>